<evidence type="ECO:0000256" key="1">
    <source>
        <dbReference type="ARBA" id="ARBA00004613"/>
    </source>
</evidence>
<keyword evidence="10" id="KW-1185">Reference proteome</keyword>
<evidence type="ECO:0000256" key="2">
    <source>
        <dbReference type="ARBA" id="ARBA00022525"/>
    </source>
</evidence>
<accession>A0ABM5TVB8</accession>
<comment type="subcellular location">
    <subcellularLocation>
        <location evidence="1">Secreted</location>
    </subcellularLocation>
</comment>
<organism evidence="9 10">
    <name type="scientific">Streptomyces incarnatus</name>
    <dbReference type="NCBI Taxonomy" id="665007"/>
    <lineage>
        <taxon>Bacteria</taxon>
        <taxon>Bacillati</taxon>
        <taxon>Actinomycetota</taxon>
        <taxon>Actinomycetes</taxon>
        <taxon>Kitasatosporales</taxon>
        <taxon>Streptomycetaceae</taxon>
        <taxon>Streptomyces</taxon>
    </lineage>
</organism>
<keyword evidence="5" id="KW-0119">Carbohydrate metabolism</keyword>
<protein>
    <recommendedName>
        <fullName evidence="11">Chitosanase (Glycosyl hydrolase group 75)</fullName>
    </recommendedName>
</protein>
<keyword evidence="7" id="KW-0624">Polysaccharide degradation</keyword>
<dbReference type="RefSeq" id="WP_208902448.1">
    <property type="nucleotide sequence ID" value="NZ_CP011497.1"/>
</dbReference>
<feature type="chain" id="PRO_5047316643" description="Chitosanase (Glycosyl hydrolase group 75)" evidence="8">
    <location>
        <begin position="20"/>
        <end position="239"/>
    </location>
</feature>
<keyword evidence="4" id="KW-0378">Hydrolase</keyword>
<dbReference type="Pfam" id="PF07335">
    <property type="entry name" value="Glyco_hydro_75"/>
    <property type="match status" value="1"/>
</dbReference>
<evidence type="ECO:0000313" key="10">
    <source>
        <dbReference type="Proteomes" id="UP000035366"/>
    </source>
</evidence>
<keyword evidence="6" id="KW-0326">Glycosidase</keyword>
<evidence type="ECO:0000256" key="7">
    <source>
        <dbReference type="ARBA" id="ARBA00023326"/>
    </source>
</evidence>
<evidence type="ECO:0000256" key="3">
    <source>
        <dbReference type="ARBA" id="ARBA00022729"/>
    </source>
</evidence>
<evidence type="ECO:0008006" key="11">
    <source>
        <dbReference type="Google" id="ProtNLM"/>
    </source>
</evidence>
<gene>
    <name evidence="9" type="ORF">ABB07_34355</name>
</gene>
<proteinExistence type="predicted"/>
<dbReference type="InterPro" id="IPR009939">
    <property type="entry name" value="Chitosanase_fungal"/>
</dbReference>
<sequence>MRVPSLTPAVAGVALLAPAALHAPAVLPAPAADGPPRQRPVAHSEGAVAAADLLDRLGTCHRISRGRYRTDAGRPATVPVCGTRDAVYWKADLDVDCDGRSTARCNRHTDPQFSTMTAYEQSDGRHLDAARLPYIVVPAPSRIWNPRKYGVRGGSVAAVLYRGRVRYAVVGDIGPRDVIGEASYATARGLGIRADPSGGGAPAGVTYIVFRNSRVHPIENHAAAVSAGTRLARLFLAHR</sequence>
<evidence type="ECO:0000256" key="5">
    <source>
        <dbReference type="ARBA" id="ARBA00023277"/>
    </source>
</evidence>
<dbReference type="PANTHER" id="PTHR42061">
    <property type="entry name" value="ENDO-CHITOSANASE"/>
    <property type="match status" value="1"/>
</dbReference>
<name>A0ABM5TVB8_9ACTN</name>
<evidence type="ECO:0000256" key="8">
    <source>
        <dbReference type="SAM" id="SignalP"/>
    </source>
</evidence>
<keyword evidence="2" id="KW-0964">Secreted</keyword>
<reference evidence="9 10" key="1">
    <citation type="journal article" date="2015" name="ISME J.">
        <title>Draft Genome Sequence of Streptomyces incarnatus NRRL8089, which Produces the Nucleoside Antibiotic Sinefungin.</title>
        <authorList>
            <person name="Oshima K."/>
            <person name="Hattori M."/>
            <person name="Shimizu H."/>
            <person name="Fukuda K."/>
            <person name="Nemoto M."/>
            <person name="Inagaki K."/>
            <person name="Tamura T."/>
        </authorList>
    </citation>
    <scope>NUCLEOTIDE SEQUENCE [LARGE SCALE GENOMIC DNA]</scope>
    <source>
        <strain evidence="9 10">NRRL 8089</strain>
    </source>
</reference>
<evidence type="ECO:0000313" key="9">
    <source>
        <dbReference type="EMBL" id="AKJ14961.1"/>
    </source>
</evidence>
<dbReference type="EMBL" id="CP011497">
    <property type="protein sequence ID" value="AKJ14961.1"/>
    <property type="molecule type" value="Genomic_DNA"/>
</dbReference>
<evidence type="ECO:0000256" key="4">
    <source>
        <dbReference type="ARBA" id="ARBA00022801"/>
    </source>
</evidence>
<evidence type="ECO:0000256" key="6">
    <source>
        <dbReference type="ARBA" id="ARBA00023295"/>
    </source>
</evidence>
<dbReference type="Proteomes" id="UP000035366">
    <property type="component" value="Chromosome"/>
</dbReference>
<keyword evidence="3 8" id="KW-0732">Signal</keyword>
<dbReference type="PANTHER" id="PTHR42061:SF6">
    <property type="entry name" value="ENDO-CHITOSANASE"/>
    <property type="match status" value="1"/>
</dbReference>
<feature type="signal peptide" evidence="8">
    <location>
        <begin position="1"/>
        <end position="19"/>
    </location>
</feature>